<reference evidence="1 2" key="1">
    <citation type="submission" date="2020-03" db="EMBL/GenBank/DDBJ databases">
        <title>Genomic analysis of Bacteroides faecium CBA7301.</title>
        <authorList>
            <person name="Kim J."/>
            <person name="Roh S.W."/>
        </authorList>
    </citation>
    <scope>NUCLEOTIDE SEQUENCE [LARGE SCALE GENOMIC DNA]</scope>
    <source>
        <strain evidence="1 2">CBA7301</strain>
    </source>
</reference>
<dbReference type="EMBL" id="CP050831">
    <property type="protein sequence ID" value="QIU94693.1"/>
    <property type="molecule type" value="Genomic_DNA"/>
</dbReference>
<sequence>MKHWEISLFGYIILIINSISMLGQENKSLELVKLLNDGEFYKSRQLYSLLCDTISPDIDLYYKFRMATFINKKDSAQIYLEKIFSEYPDLFGDETINMYGVLFDTYIYFRNMERGLFIYEHIKQHLKQNPYKIPQDELLEWSDDNEYRLSQLKSAIKQPPIRIKRKKTDETIRLINKLKLQVWAHFNNSPCRIIFDTGLQSFCVMSKSMAEHIGVKCDTSGISSGNINEHIPINKAIVDSIEIGNVTLYNIPVEVYEPDTLPYLSDSLSVDSETKESMNYSYSGFVTSIIVGLPLMQWIGKFLIDNENMELNFPVSDKYKSCSKEPNLFVYNENLYTHLKLNEKDFIGYLDTGADEFIAIDTVFYEKHKEDIKIDAITAIMPFNYVTLSHVRNNISYMIPNSPILRFEDRVIRILTKRSVKIYPVSSIVSIKFFDGLIGYHCFRRLGKRVLLDLDNMRLDVQE</sequence>
<dbReference type="KEGG" id="bfc:BacF7301_11315"/>
<evidence type="ECO:0008006" key="3">
    <source>
        <dbReference type="Google" id="ProtNLM"/>
    </source>
</evidence>
<keyword evidence="2" id="KW-1185">Reference proteome</keyword>
<organism evidence="1 2">
    <name type="scientific">Bacteroides faecium</name>
    <dbReference type="NCBI Taxonomy" id="2715212"/>
    <lineage>
        <taxon>Bacteria</taxon>
        <taxon>Pseudomonadati</taxon>
        <taxon>Bacteroidota</taxon>
        <taxon>Bacteroidia</taxon>
        <taxon>Bacteroidales</taxon>
        <taxon>Bacteroidaceae</taxon>
        <taxon>Bacteroides</taxon>
    </lineage>
</organism>
<proteinExistence type="predicted"/>
<dbReference type="AlphaFoldDB" id="A0A6H0KNE7"/>
<protein>
    <recommendedName>
        <fullName evidence="3">Aspartyl protease</fullName>
    </recommendedName>
</protein>
<dbReference type="Pfam" id="PF13650">
    <property type="entry name" value="Asp_protease_2"/>
    <property type="match status" value="1"/>
</dbReference>
<gene>
    <name evidence="1" type="ORF">BacF7301_11315</name>
</gene>
<evidence type="ECO:0000313" key="1">
    <source>
        <dbReference type="EMBL" id="QIU94693.1"/>
    </source>
</evidence>
<evidence type="ECO:0000313" key="2">
    <source>
        <dbReference type="Proteomes" id="UP000501780"/>
    </source>
</evidence>
<dbReference type="Proteomes" id="UP000501780">
    <property type="component" value="Chromosome"/>
</dbReference>
<dbReference type="InterPro" id="IPR021109">
    <property type="entry name" value="Peptidase_aspartic_dom_sf"/>
</dbReference>
<dbReference type="RefSeq" id="WP_167962846.1">
    <property type="nucleotide sequence ID" value="NZ_CP050831.1"/>
</dbReference>
<name>A0A6H0KNE7_9BACE</name>
<dbReference type="Gene3D" id="2.40.70.10">
    <property type="entry name" value="Acid Proteases"/>
    <property type="match status" value="1"/>
</dbReference>
<accession>A0A6H0KNE7</accession>